<accession>A0ABM8GK74</accession>
<proteinExistence type="predicted"/>
<dbReference type="Proteomes" id="UP001321486">
    <property type="component" value="Chromosome"/>
</dbReference>
<sequence>MTAGTATQLLPALIIDPVDYLLVDLATGRHLPGDVVHAGQLAHEHGLSDADALDALDAAACLGVVSCRAGRASAIVSWTPAVSQAQLHRLARAMVAAVGAVTSRDPYGVDVIDGEEARHGAVELFGLTVPGDVDLFLELARALLGRRSISVVDELVVPIAVLFSETAQQVHGLELAADAATRQELVCDLVRSLLDGRGDDFAALVADYALALSVD</sequence>
<reference evidence="2" key="1">
    <citation type="journal article" date="2019" name="Int. J. Syst. Evol. Microbiol.">
        <title>The Global Catalogue of Microorganisms (GCM) 10K type strain sequencing project: providing services to taxonomists for standard genome sequencing and annotation.</title>
        <authorList>
            <consortium name="The Broad Institute Genomics Platform"/>
            <consortium name="The Broad Institute Genome Sequencing Center for Infectious Disease"/>
            <person name="Wu L."/>
            <person name="Ma J."/>
        </authorList>
    </citation>
    <scope>NUCLEOTIDE SEQUENCE [LARGE SCALE GENOMIC DNA]</scope>
    <source>
        <strain evidence="2">NBRC 108728</strain>
    </source>
</reference>
<evidence type="ECO:0000313" key="2">
    <source>
        <dbReference type="Proteomes" id="UP001321486"/>
    </source>
</evidence>
<name>A0ABM8GK74_9MICO</name>
<dbReference type="EMBL" id="AP027732">
    <property type="protein sequence ID" value="BDZ48777.1"/>
    <property type="molecule type" value="Genomic_DNA"/>
</dbReference>
<dbReference type="RefSeq" id="WP_286345696.1">
    <property type="nucleotide sequence ID" value="NZ_AP027732.1"/>
</dbReference>
<keyword evidence="2" id="KW-1185">Reference proteome</keyword>
<evidence type="ECO:0008006" key="3">
    <source>
        <dbReference type="Google" id="ProtNLM"/>
    </source>
</evidence>
<organism evidence="1 2">
    <name type="scientific">Frondihabitans sucicola</name>
    <dbReference type="NCBI Taxonomy" id="1268041"/>
    <lineage>
        <taxon>Bacteria</taxon>
        <taxon>Bacillati</taxon>
        <taxon>Actinomycetota</taxon>
        <taxon>Actinomycetes</taxon>
        <taxon>Micrococcales</taxon>
        <taxon>Microbacteriaceae</taxon>
        <taxon>Frondihabitans</taxon>
    </lineage>
</organism>
<evidence type="ECO:0000313" key="1">
    <source>
        <dbReference type="EMBL" id="BDZ48777.1"/>
    </source>
</evidence>
<gene>
    <name evidence="1" type="ORF">GCM10025867_10180</name>
</gene>
<protein>
    <recommendedName>
        <fullName evidence="3">Golgi phosphoprotein 3 GPP34</fullName>
    </recommendedName>
</protein>